<comment type="caution">
    <text evidence="3">The sequence shown here is derived from an EMBL/GenBank/DDBJ whole genome shotgun (WGS) entry which is preliminary data.</text>
</comment>
<dbReference type="GO" id="GO:0016787">
    <property type="term" value="F:hydrolase activity"/>
    <property type="evidence" value="ECO:0007669"/>
    <property type="project" value="UniProtKB-KW"/>
</dbReference>
<dbReference type="PATRIC" id="fig|319652.3.peg.37"/>
<dbReference type="AlphaFoldDB" id="A0A0R2IZZ3"/>
<gene>
    <name evidence="3" type="ORF">IV80_GL000037</name>
</gene>
<accession>A0A0R2IZZ3</accession>
<keyword evidence="1" id="KW-0378">Hydrolase</keyword>
<dbReference type="OrthoDB" id="9815425at2"/>
<dbReference type="InterPro" id="IPR050300">
    <property type="entry name" value="GDXG_lipolytic_enzyme"/>
</dbReference>
<dbReference type="Pfam" id="PF20434">
    <property type="entry name" value="BD-FAE"/>
    <property type="match status" value="1"/>
</dbReference>
<dbReference type="InterPro" id="IPR029058">
    <property type="entry name" value="AB_hydrolase_fold"/>
</dbReference>
<dbReference type="InterPro" id="IPR049492">
    <property type="entry name" value="BD-FAE-like_dom"/>
</dbReference>
<proteinExistence type="predicted"/>
<dbReference type="RefSeq" id="WP_057747777.1">
    <property type="nucleotide sequence ID" value="NZ_BJVH01000001.1"/>
</dbReference>
<dbReference type="SUPFAM" id="SSF53474">
    <property type="entry name" value="alpha/beta-Hydrolases"/>
    <property type="match status" value="1"/>
</dbReference>
<keyword evidence="4" id="KW-1185">Reference proteome</keyword>
<evidence type="ECO:0000259" key="2">
    <source>
        <dbReference type="Pfam" id="PF20434"/>
    </source>
</evidence>
<dbReference type="EMBL" id="JQBR01000001">
    <property type="protein sequence ID" value="KRN67498.1"/>
    <property type="molecule type" value="Genomic_DNA"/>
</dbReference>
<sequence length="261" mass="29192">MAVTSELNVAFSDTLQFDRYQPADATPKGLVIDIHGGGWFRGDKQKDQDVATWFAQNGYLTIVPNYHLVPEGYFPVPLEDMDQLFKQIRQQYPNLPVAVFGSSAGGNMAVEMGIKYKIPVISLSGILDIKSWLETHQDVVAKPDQKQDFKNAASSTINQTGDDDPFYKWFILNYLKDPHLADQATPASHIKAKSGPMLLVNSLNEFVPISGVFQVSTQLARFQTPVETILLSGTRHAKGYLKEVQPNILLFLKKYLTNRSD</sequence>
<evidence type="ECO:0000256" key="1">
    <source>
        <dbReference type="ARBA" id="ARBA00022801"/>
    </source>
</evidence>
<evidence type="ECO:0000313" key="3">
    <source>
        <dbReference type="EMBL" id="KRN67498.1"/>
    </source>
</evidence>
<protein>
    <submittedName>
        <fullName evidence="3">Esterase lipase</fullName>
    </submittedName>
</protein>
<reference evidence="3 4" key="1">
    <citation type="journal article" date="2015" name="Genome Announc.">
        <title>Expanding the biotechnology potential of lactobacilli through comparative genomics of 213 strains and associated genera.</title>
        <authorList>
            <person name="Sun Z."/>
            <person name="Harris H.M."/>
            <person name="McCann A."/>
            <person name="Guo C."/>
            <person name="Argimon S."/>
            <person name="Zhang W."/>
            <person name="Yang X."/>
            <person name="Jeffery I.B."/>
            <person name="Cooney J.C."/>
            <person name="Kagawa T.F."/>
            <person name="Liu W."/>
            <person name="Song Y."/>
            <person name="Salvetti E."/>
            <person name="Wrobel A."/>
            <person name="Rasinkangas P."/>
            <person name="Parkhill J."/>
            <person name="Rea M.C."/>
            <person name="O'Sullivan O."/>
            <person name="Ritari J."/>
            <person name="Douillard F.P."/>
            <person name="Paul Ross R."/>
            <person name="Yang R."/>
            <person name="Briner A.E."/>
            <person name="Felis G.E."/>
            <person name="de Vos W.M."/>
            <person name="Barrangou R."/>
            <person name="Klaenhammer T.R."/>
            <person name="Caufield P.W."/>
            <person name="Cui Y."/>
            <person name="Zhang H."/>
            <person name="O'Toole P.W."/>
        </authorList>
    </citation>
    <scope>NUCLEOTIDE SEQUENCE [LARGE SCALE GENOMIC DNA]</scope>
    <source>
        <strain evidence="3 4">DSM 17757</strain>
    </source>
</reference>
<name>A0A0R2IZZ3_9LACO</name>
<dbReference type="Gene3D" id="3.40.50.1820">
    <property type="entry name" value="alpha/beta hydrolase"/>
    <property type="match status" value="1"/>
</dbReference>
<organism evidence="3 4">
    <name type="scientific">Pediococcus cellicola</name>
    <dbReference type="NCBI Taxonomy" id="319652"/>
    <lineage>
        <taxon>Bacteria</taxon>
        <taxon>Bacillati</taxon>
        <taxon>Bacillota</taxon>
        <taxon>Bacilli</taxon>
        <taxon>Lactobacillales</taxon>
        <taxon>Lactobacillaceae</taxon>
        <taxon>Pediococcus</taxon>
    </lineage>
</organism>
<evidence type="ECO:0000313" key="4">
    <source>
        <dbReference type="Proteomes" id="UP000051568"/>
    </source>
</evidence>
<dbReference type="Proteomes" id="UP000051568">
    <property type="component" value="Unassembled WGS sequence"/>
</dbReference>
<feature type="domain" description="BD-FAE-like" evidence="2">
    <location>
        <begin position="20"/>
        <end position="202"/>
    </location>
</feature>
<dbReference type="PANTHER" id="PTHR48081">
    <property type="entry name" value="AB HYDROLASE SUPERFAMILY PROTEIN C4A8.06C"/>
    <property type="match status" value="1"/>
</dbReference>
<dbReference type="STRING" id="319652.IV80_GL000037"/>